<dbReference type="InterPro" id="IPR026319">
    <property type="entry name" value="ZC2HC1A/B-like"/>
</dbReference>
<evidence type="ECO:0000256" key="5">
    <source>
        <dbReference type="PROSITE-ProRule" id="PRU01371"/>
    </source>
</evidence>
<proteinExistence type="predicted"/>
<name>A0A7S1WZG6_9CHLO</name>
<dbReference type="PANTHER" id="PTHR13555">
    <property type="entry name" value="C2H2 ZINC FINGER CGI-62-RELATED"/>
    <property type="match status" value="1"/>
</dbReference>
<feature type="region of interest" description="Disordered" evidence="6">
    <location>
        <begin position="143"/>
        <end position="218"/>
    </location>
</feature>
<evidence type="ECO:0000256" key="3">
    <source>
        <dbReference type="ARBA" id="ARBA00022771"/>
    </source>
</evidence>
<evidence type="ECO:0000256" key="2">
    <source>
        <dbReference type="ARBA" id="ARBA00022737"/>
    </source>
</evidence>
<feature type="domain" description="C2HC/C3H-type" evidence="7">
    <location>
        <begin position="5"/>
        <end position="34"/>
    </location>
</feature>
<keyword evidence="2" id="KW-0677">Repeat</keyword>
<evidence type="ECO:0000259" key="7">
    <source>
        <dbReference type="PROSITE" id="PS52027"/>
    </source>
</evidence>
<keyword evidence="3 5" id="KW-0863">Zinc-finger</keyword>
<dbReference type="PROSITE" id="PS52027">
    <property type="entry name" value="ZF_C2HC_C3H"/>
    <property type="match status" value="2"/>
</dbReference>
<accession>A0A7S1WZG6</accession>
<gene>
    <name evidence="8" type="ORF">TCHU04912_LOCUS1562</name>
</gene>
<dbReference type="AlphaFoldDB" id="A0A7S1WZG6"/>
<dbReference type="GO" id="GO:0008270">
    <property type="term" value="F:zinc ion binding"/>
    <property type="evidence" value="ECO:0007669"/>
    <property type="project" value="UniProtKB-KW"/>
</dbReference>
<evidence type="ECO:0000256" key="4">
    <source>
        <dbReference type="ARBA" id="ARBA00022833"/>
    </source>
</evidence>
<dbReference type="Gene3D" id="3.30.160.60">
    <property type="entry name" value="Classic Zinc Finger"/>
    <property type="match status" value="1"/>
</dbReference>
<evidence type="ECO:0000256" key="6">
    <source>
        <dbReference type="SAM" id="MobiDB-lite"/>
    </source>
</evidence>
<dbReference type="PANTHER" id="PTHR13555:SF68">
    <property type="entry name" value="ZINC FINGER PROTEIN 474"/>
    <property type="match status" value="1"/>
</dbReference>
<keyword evidence="4" id="KW-0862">Zinc</keyword>
<dbReference type="EMBL" id="HBGG01003167">
    <property type="protein sequence ID" value="CAD9199329.1"/>
    <property type="molecule type" value="Transcribed_RNA"/>
</dbReference>
<organism evidence="8">
    <name type="scientific">Tetraselmis chuii</name>
    <dbReference type="NCBI Taxonomy" id="63592"/>
    <lineage>
        <taxon>Eukaryota</taxon>
        <taxon>Viridiplantae</taxon>
        <taxon>Chlorophyta</taxon>
        <taxon>core chlorophytes</taxon>
        <taxon>Chlorodendrophyceae</taxon>
        <taxon>Chlorodendrales</taxon>
        <taxon>Chlorodendraceae</taxon>
        <taxon>Tetraselmis</taxon>
    </lineage>
</organism>
<protein>
    <recommendedName>
        <fullName evidence="7">C2HC/C3H-type domain-containing protein</fullName>
    </recommendedName>
</protein>
<sequence length="218" mass="23791">MPRPRMFMCYLCGREYGSTSLPIHIPQCQKKWLQQEEMKPKKERRPLPQPPKELDQAIKAGRALTTAEIDAMNENSYQQWEDTSLERCPHCDRTFRAEALARHSKTCTASNPFRKAGTGLTSASLSAKLPPGAISGTLRQTVDLGALPGRGSGSGSSSSSAPQKDNTPKPWQKISSEAEKRKSSTTVTPKSPVTPPPLKPSSRCVSCLHAAEPPPKAK</sequence>
<evidence type="ECO:0000313" key="8">
    <source>
        <dbReference type="EMBL" id="CAD9199329.1"/>
    </source>
</evidence>
<keyword evidence="1" id="KW-0479">Metal-binding</keyword>
<reference evidence="8" key="1">
    <citation type="submission" date="2021-01" db="EMBL/GenBank/DDBJ databases">
        <authorList>
            <person name="Corre E."/>
            <person name="Pelletier E."/>
            <person name="Niang G."/>
            <person name="Scheremetjew M."/>
            <person name="Finn R."/>
            <person name="Kale V."/>
            <person name="Holt S."/>
            <person name="Cochrane G."/>
            <person name="Meng A."/>
            <person name="Brown T."/>
            <person name="Cohen L."/>
        </authorList>
    </citation>
    <scope>NUCLEOTIDE SEQUENCE</scope>
    <source>
        <strain evidence="8">PLY429</strain>
    </source>
</reference>
<dbReference type="Pfam" id="PF13913">
    <property type="entry name" value="zf-C2HC_2"/>
    <property type="match status" value="2"/>
</dbReference>
<feature type="domain" description="C2HC/C3H-type" evidence="7">
    <location>
        <begin position="84"/>
        <end position="113"/>
    </location>
</feature>
<dbReference type="InterPro" id="IPR049899">
    <property type="entry name" value="Znf_C2HC_C3H"/>
</dbReference>
<evidence type="ECO:0000256" key="1">
    <source>
        <dbReference type="ARBA" id="ARBA00022723"/>
    </source>
</evidence>